<evidence type="ECO:0000259" key="4">
    <source>
        <dbReference type="Pfam" id="PF02016"/>
    </source>
</evidence>
<reference evidence="7" key="1">
    <citation type="submission" date="2016-10" db="EMBL/GenBank/DDBJ databases">
        <authorList>
            <person name="Varghese N."/>
            <person name="Submissions S."/>
        </authorList>
    </citation>
    <scope>NUCLEOTIDE SEQUENCE [LARGE SCALE GENOMIC DNA]</scope>
    <source>
        <strain evidence="7">KPR-1</strain>
    </source>
</reference>
<dbReference type="Pfam" id="PF17676">
    <property type="entry name" value="Peptidase_S66C"/>
    <property type="match status" value="1"/>
</dbReference>
<dbReference type="PANTHER" id="PTHR30237:SF4">
    <property type="entry name" value="LD-CARBOXYPEPTIDASE C-TERMINAL DOMAIN-CONTAINING PROTEIN"/>
    <property type="match status" value="1"/>
</dbReference>
<keyword evidence="6" id="KW-0121">Carboxypeptidase</keyword>
<keyword evidence="3" id="KW-0732">Signal</keyword>
<evidence type="ECO:0000313" key="7">
    <source>
        <dbReference type="Proteomes" id="UP000199288"/>
    </source>
</evidence>
<evidence type="ECO:0000259" key="5">
    <source>
        <dbReference type="Pfam" id="PF17676"/>
    </source>
</evidence>
<dbReference type="InterPro" id="IPR003507">
    <property type="entry name" value="S66_fam"/>
</dbReference>
<organism evidence="6 7">
    <name type="scientific">Bowdeniella nasicola</name>
    <dbReference type="NCBI Taxonomy" id="208480"/>
    <lineage>
        <taxon>Bacteria</taxon>
        <taxon>Bacillati</taxon>
        <taxon>Actinomycetota</taxon>
        <taxon>Actinomycetes</taxon>
        <taxon>Actinomycetales</taxon>
        <taxon>Actinomycetaceae</taxon>
        <taxon>Bowdeniella</taxon>
    </lineage>
</organism>
<sequence>MTLISPPKLAAGQSIAVLSPSFAAPGFAPAVHEQAMARLTALTDAEIVEYPTTRRLGASPEDRAADLMAAMRDESIGAILVTIGGEDQITVIPHLDVDVAREHPTLFCGYSDNTHLHTFLTRAGVASFYGGSTQVQLGPGPHVDEVHATSLLAALRDGGELELTEPGESEDFGYDWLDPRALTDVRERRPTEDWQWFGPEVRVSGHTYGGCVEVLKDILLAGTFPRDDYLDGAILLLETSEEIISQAYYFEFLRALGIRGVLERLAGLVFARPPATSFTHSPTPEEAATYRADLIRLTGEALATYAPHVVGVAGVPFGHTRPQWIVPHGGQLTLDGAARRVFADYGA</sequence>
<dbReference type="PANTHER" id="PTHR30237">
    <property type="entry name" value="MURAMOYLTETRAPEPTIDE CARBOXYPEPTIDASE"/>
    <property type="match status" value="1"/>
</dbReference>
<dbReference type="SUPFAM" id="SSF141986">
    <property type="entry name" value="LD-carboxypeptidase A C-terminal domain-like"/>
    <property type="match status" value="1"/>
</dbReference>
<accession>A0A1H4D4U8</accession>
<feature type="chain" id="PRO_5011558769" evidence="3">
    <location>
        <begin position="24"/>
        <end position="347"/>
    </location>
</feature>
<dbReference type="RefSeq" id="WP_092565733.1">
    <property type="nucleotide sequence ID" value="NZ_FNQV01000015.1"/>
</dbReference>
<dbReference type="CDD" id="cd07062">
    <property type="entry name" value="Peptidase_S66_mccF_like"/>
    <property type="match status" value="1"/>
</dbReference>
<gene>
    <name evidence="6" type="ORF">SAMN02910418_02138</name>
</gene>
<keyword evidence="7" id="KW-1185">Reference proteome</keyword>
<feature type="domain" description="LD-carboxypeptidase N-terminal" evidence="4">
    <location>
        <begin position="15"/>
        <end position="130"/>
    </location>
</feature>
<dbReference type="InterPro" id="IPR040921">
    <property type="entry name" value="Peptidase_S66C"/>
</dbReference>
<evidence type="ECO:0000313" key="6">
    <source>
        <dbReference type="EMBL" id="SEA67608.1"/>
    </source>
</evidence>
<protein>
    <submittedName>
        <fullName evidence="6">Muramoyltetrapeptide carboxypeptidase LdcA (Peptidoglycan recycling)</fullName>
    </submittedName>
</protein>
<keyword evidence="6" id="KW-0645">Protease</keyword>
<dbReference type="InterPro" id="IPR040449">
    <property type="entry name" value="Peptidase_S66_N"/>
</dbReference>
<dbReference type="Pfam" id="PF02016">
    <property type="entry name" value="Peptidase_S66"/>
    <property type="match status" value="1"/>
</dbReference>
<dbReference type="AlphaFoldDB" id="A0A1H4D4U8"/>
<dbReference type="OrthoDB" id="9807329at2"/>
<dbReference type="Gene3D" id="3.50.30.60">
    <property type="entry name" value="LD-carboxypeptidase A C-terminal domain-like"/>
    <property type="match status" value="1"/>
</dbReference>
<comment type="similarity">
    <text evidence="1">Belongs to the peptidase S66 family.</text>
</comment>
<dbReference type="Gene3D" id="3.40.50.10740">
    <property type="entry name" value="Class I glutamine amidotransferase-like"/>
    <property type="match status" value="1"/>
</dbReference>
<feature type="signal peptide" evidence="3">
    <location>
        <begin position="1"/>
        <end position="23"/>
    </location>
</feature>
<dbReference type="InterPro" id="IPR029062">
    <property type="entry name" value="Class_I_gatase-like"/>
</dbReference>
<evidence type="ECO:0000256" key="1">
    <source>
        <dbReference type="ARBA" id="ARBA00010233"/>
    </source>
</evidence>
<dbReference type="Proteomes" id="UP000199288">
    <property type="component" value="Unassembled WGS sequence"/>
</dbReference>
<dbReference type="GO" id="GO:0004180">
    <property type="term" value="F:carboxypeptidase activity"/>
    <property type="evidence" value="ECO:0007669"/>
    <property type="project" value="UniProtKB-KW"/>
</dbReference>
<dbReference type="InterPro" id="IPR027461">
    <property type="entry name" value="Carboxypeptidase_A_C_sf"/>
</dbReference>
<dbReference type="SUPFAM" id="SSF52317">
    <property type="entry name" value="Class I glutamine amidotransferase-like"/>
    <property type="match status" value="1"/>
</dbReference>
<dbReference type="InterPro" id="IPR027478">
    <property type="entry name" value="LdcA_N"/>
</dbReference>
<dbReference type="EMBL" id="FNQV01000015">
    <property type="protein sequence ID" value="SEA67608.1"/>
    <property type="molecule type" value="Genomic_DNA"/>
</dbReference>
<name>A0A1H4D4U8_9ACTO</name>
<evidence type="ECO:0000256" key="3">
    <source>
        <dbReference type="SAM" id="SignalP"/>
    </source>
</evidence>
<evidence type="ECO:0000256" key="2">
    <source>
        <dbReference type="ARBA" id="ARBA00022801"/>
    </source>
</evidence>
<keyword evidence="2" id="KW-0378">Hydrolase</keyword>
<proteinExistence type="inferred from homology"/>
<feature type="domain" description="LD-carboxypeptidase C-terminal" evidence="5">
    <location>
        <begin position="204"/>
        <end position="334"/>
    </location>
</feature>